<feature type="binding site" description="axial binding residue" evidence="9">
    <location>
        <position position="134"/>
    </location>
    <ligand>
        <name>heme c</name>
        <dbReference type="ChEBI" id="CHEBI:61717"/>
        <label>2</label>
    </ligand>
    <ligandPart>
        <name>Fe</name>
        <dbReference type="ChEBI" id="CHEBI:18248"/>
    </ligandPart>
</feature>
<evidence type="ECO:0000256" key="7">
    <source>
        <dbReference type="ARBA" id="ARBA00023004"/>
    </source>
</evidence>
<feature type="binding site" description="covalent" evidence="8">
    <location>
        <position position="130"/>
    </location>
    <ligand>
        <name>heme c</name>
        <dbReference type="ChEBI" id="CHEBI:61717"/>
        <label>2</label>
    </ligand>
</feature>
<keyword evidence="2" id="KW-0813">Transport</keyword>
<comment type="caution">
    <text evidence="12">The sequence shown here is derived from an EMBL/GenBank/DDBJ whole genome shotgun (WGS) entry which is preliminary data.</text>
</comment>
<dbReference type="SUPFAM" id="SSF46626">
    <property type="entry name" value="Cytochrome c"/>
    <property type="match status" value="2"/>
</dbReference>
<dbReference type="GO" id="GO:0005506">
    <property type="term" value="F:iron ion binding"/>
    <property type="evidence" value="ECO:0007669"/>
    <property type="project" value="InterPro"/>
</dbReference>
<dbReference type="InterPro" id="IPR009056">
    <property type="entry name" value="Cyt_c-like_dom"/>
</dbReference>
<feature type="binding site" description="axial binding residue" evidence="9">
    <location>
        <position position="38"/>
    </location>
    <ligand>
        <name>heme c</name>
        <dbReference type="ChEBI" id="CHEBI:61717"/>
        <label>1</label>
    </ligand>
    <ligandPart>
        <name>Fe</name>
        <dbReference type="ChEBI" id="CHEBI:18248"/>
    </ligandPart>
</feature>
<dbReference type="GO" id="GO:0020037">
    <property type="term" value="F:heme binding"/>
    <property type="evidence" value="ECO:0007669"/>
    <property type="project" value="InterPro"/>
</dbReference>
<keyword evidence="13" id="KW-1185">Reference proteome</keyword>
<dbReference type="InterPro" id="IPR050597">
    <property type="entry name" value="Cytochrome_c_Oxidase_Subunit"/>
</dbReference>
<reference evidence="12 13" key="1">
    <citation type="submission" date="2019-04" db="EMBL/GenBank/DDBJ databases">
        <title>Natronospirillum operosus gen. nov., sp. nov., a haloalkaliphilic satellite isolated from decaying biomass of laboratory culture of cyanobacterium Geitlerinema sp. and proposal of Natronospirillaceae fam. nov. and Saccharospirillaceae fam. nov.</title>
        <authorList>
            <person name="Kevbrin V."/>
            <person name="Boltyanskaya Y."/>
            <person name="Koziaeva V."/>
            <person name="Grouzdev D.S."/>
            <person name="Park M."/>
            <person name="Cho J."/>
        </authorList>
    </citation>
    <scope>NUCLEOTIDE SEQUENCE [LARGE SCALE GENOMIC DNA]</scope>
    <source>
        <strain evidence="12 13">G-116</strain>
    </source>
</reference>
<feature type="binding site" description="axial binding residue" evidence="9">
    <location>
        <position position="187"/>
    </location>
    <ligand>
        <name>heme c</name>
        <dbReference type="ChEBI" id="CHEBI:61717"/>
        <label>2</label>
    </ligand>
    <ligandPart>
        <name>Fe</name>
        <dbReference type="ChEBI" id="CHEBI:18248"/>
    </ligandPart>
</feature>
<evidence type="ECO:0000313" key="13">
    <source>
        <dbReference type="Proteomes" id="UP000297475"/>
    </source>
</evidence>
<dbReference type="GO" id="GO:0042597">
    <property type="term" value="C:periplasmic space"/>
    <property type="evidence" value="ECO:0007669"/>
    <property type="project" value="UniProtKB-SubCell"/>
</dbReference>
<organism evidence="12 13">
    <name type="scientific">Natronospirillum operosum</name>
    <dbReference type="NCBI Taxonomy" id="2759953"/>
    <lineage>
        <taxon>Bacteria</taxon>
        <taxon>Pseudomonadati</taxon>
        <taxon>Pseudomonadota</taxon>
        <taxon>Gammaproteobacteria</taxon>
        <taxon>Oceanospirillales</taxon>
        <taxon>Natronospirillaceae</taxon>
        <taxon>Natronospirillum</taxon>
    </lineage>
</organism>
<evidence type="ECO:0000259" key="11">
    <source>
        <dbReference type="PROSITE" id="PS51007"/>
    </source>
</evidence>
<feature type="binding site" description="axial binding residue" evidence="9">
    <location>
        <position position="77"/>
    </location>
    <ligand>
        <name>heme c</name>
        <dbReference type="ChEBI" id="CHEBI:61717"/>
        <label>1</label>
    </ligand>
    <ligandPart>
        <name>Fe</name>
        <dbReference type="ChEBI" id="CHEBI:18248"/>
    </ligandPart>
</feature>
<keyword evidence="7 9" id="KW-0408">Iron</keyword>
<evidence type="ECO:0000313" key="12">
    <source>
        <dbReference type="EMBL" id="TGG91575.1"/>
    </source>
</evidence>
<dbReference type="PANTHER" id="PTHR33751:SF9">
    <property type="entry name" value="CYTOCHROME C4"/>
    <property type="match status" value="1"/>
</dbReference>
<keyword evidence="3 8" id="KW-0349">Heme</keyword>
<dbReference type="InterPro" id="IPR036909">
    <property type="entry name" value="Cyt_c-like_dom_sf"/>
</dbReference>
<accession>A0A4Z0WCY3</accession>
<dbReference type="PIRSF" id="PIRSF000005">
    <property type="entry name" value="Cytochrome_c4"/>
    <property type="match status" value="1"/>
</dbReference>
<dbReference type="Proteomes" id="UP000297475">
    <property type="component" value="Unassembled WGS sequence"/>
</dbReference>
<dbReference type="AlphaFoldDB" id="A0A4Z0WCY3"/>
<dbReference type="InterPro" id="IPR024167">
    <property type="entry name" value="Cytochrome_c4-like"/>
</dbReference>
<dbReference type="GO" id="GO:0009055">
    <property type="term" value="F:electron transfer activity"/>
    <property type="evidence" value="ECO:0007669"/>
    <property type="project" value="InterPro"/>
</dbReference>
<evidence type="ECO:0000256" key="3">
    <source>
        <dbReference type="ARBA" id="ARBA00022617"/>
    </source>
</evidence>
<comment type="PTM">
    <text evidence="8">Binds 2 heme c groups covalently per subunit.</text>
</comment>
<feature type="domain" description="Cytochrome c" evidence="11">
    <location>
        <begin position="22"/>
        <end position="100"/>
    </location>
</feature>
<evidence type="ECO:0000256" key="4">
    <source>
        <dbReference type="ARBA" id="ARBA00022723"/>
    </source>
</evidence>
<name>A0A4Z0WCY3_9GAMM</name>
<feature type="chain" id="PRO_5021413456" evidence="10">
    <location>
        <begin position="21"/>
        <end position="210"/>
    </location>
</feature>
<keyword evidence="6" id="KW-0249">Electron transport</keyword>
<comment type="subcellular location">
    <subcellularLocation>
        <location evidence="1">Periplasm</location>
    </subcellularLocation>
</comment>
<evidence type="ECO:0000256" key="8">
    <source>
        <dbReference type="PIRSR" id="PIRSR000005-1"/>
    </source>
</evidence>
<keyword evidence="4 9" id="KW-0479">Metal-binding</keyword>
<feature type="signal peptide" evidence="10">
    <location>
        <begin position="1"/>
        <end position="20"/>
    </location>
</feature>
<evidence type="ECO:0000256" key="9">
    <source>
        <dbReference type="PIRSR" id="PIRSR000005-2"/>
    </source>
</evidence>
<proteinExistence type="predicted"/>
<feature type="domain" description="Cytochrome c" evidence="11">
    <location>
        <begin position="109"/>
        <end position="210"/>
    </location>
</feature>
<feature type="binding site" description="covalent" evidence="8">
    <location>
        <position position="133"/>
    </location>
    <ligand>
        <name>heme c</name>
        <dbReference type="ChEBI" id="CHEBI:61717"/>
        <label>2</label>
    </ligand>
</feature>
<dbReference type="OrthoDB" id="9773456at2"/>
<dbReference type="Pfam" id="PF00034">
    <property type="entry name" value="Cytochrom_C"/>
    <property type="match status" value="2"/>
</dbReference>
<dbReference type="PROSITE" id="PS51007">
    <property type="entry name" value="CYTC"/>
    <property type="match status" value="2"/>
</dbReference>
<evidence type="ECO:0000256" key="1">
    <source>
        <dbReference type="ARBA" id="ARBA00004418"/>
    </source>
</evidence>
<gene>
    <name evidence="12" type="ORF">E4656_15965</name>
</gene>
<dbReference type="EMBL" id="SRMF01000008">
    <property type="protein sequence ID" value="TGG91575.1"/>
    <property type="molecule type" value="Genomic_DNA"/>
</dbReference>
<evidence type="ECO:0000256" key="6">
    <source>
        <dbReference type="ARBA" id="ARBA00022982"/>
    </source>
</evidence>
<dbReference type="PANTHER" id="PTHR33751">
    <property type="entry name" value="CBB3-TYPE CYTOCHROME C OXIDASE SUBUNIT FIXP"/>
    <property type="match status" value="1"/>
</dbReference>
<feature type="binding site" description="covalent" evidence="8">
    <location>
        <position position="34"/>
    </location>
    <ligand>
        <name>heme c</name>
        <dbReference type="ChEBI" id="CHEBI:61717"/>
        <label>1</label>
    </ligand>
</feature>
<dbReference type="Gene3D" id="1.10.760.10">
    <property type="entry name" value="Cytochrome c-like domain"/>
    <property type="match status" value="2"/>
</dbReference>
<evidence type="ECO:0000256" key="5">
    <source>
        <dbReference type="ARBA" id="ARBA00022764"/>
    </source>
</evidence>
<evidence type="ECO:0000256" key="10">
    <source>
        <dbReference type="SAM" id="SignalP"/>
    </source>
</evidence>
<evidence type="ECO:0000256" key="2">
    <source>
        <dbReference type="ARBA" id="ARBA00022448"/>
    </source>
</evidence>
<feature type="binding site" description="covalent" evidence="8">
    <location>
        <position position="37"/>
    </location>
    <ligand>
        <name>heme c</name>
        <dbReference type="ChEBI" id="CHEBI:61717"/>
        <label>1</label>
    </ligand>
</feature>
<sequence length="210" mass="22682">MKKTIAVTLALVGLSGLALAQGDAERGEELAQTCAGCHGTDGNSASPDFPKIAGQNTRYFIEQMEAYQDGSRVNALMQGQVAALDDQDIRDLAAFYAQQEPNFGEADPDLVELGREIYRAGLQESGVMSCMACHGPQGQGNAAAGFPRIAGQHADYTISQLNAYRTGYRADEPAENARMTDGDTRMMRAIAYRMRDHEIEAVASYLEGLH</sequence>
<protein>
    <submittedName>
        <fullName evidence="12">Cytochrome c4</fullName>
    </submittedName>
</protein>
<keyword evidence="10" id="KW-0732">Signal</keyword>
<keyword evidence="5" id="KW-0574">Periplasm</keyword>